<evidence type="ECO:0000313" key="5">
    <source>
        <dbReference type="Proteomes" id="UP000321638"/>
    </source>
</evidence>
<dbReference type="Gene3D" id="3.40.50.2300">
    <property type="match status" value="1"/>
</dbReference>
<name>A0A5C8PNF5_9HYPH</name>
<organism evidence="4 5">
    <name type="scientific">Vineibacter terrae</name>
    <dbReference type="NCBI Taxonomy" id="2586908"/>
    <lineage>
        <taxon>Bacteria</taxon>
        <taxon>Pseudomonadati</taxon>
        <taxon>Pseudomonadota</taxon>
        <taxon>Alphaproteobacteria</taxon>
        <taxon>Hyphomicrobiales</taxon>
        <taxon>Vineibacter</taxon>
    </lineage>
</organism>
<comment type="caution">
    <text evidence="4">The sequence shown here is derived from an EMBL/GenBank/DDBJ whole genome shotgun (WGS) entry which is preliminary data.</text>
</comment>
<evidence type="ECO:0000259" key="3">
    <source>
        <dbReference type="PROSITE" id="PS50110"/>
    </source>
</evidence>
<dbReference type="PANTHER" id="PTHR44591">
    <property type="entry name" value="STRESS RESPONSE REGULATOR PROTEIN 1"/>
    <property type="match status" value="1"/>
</dbReference>
<dbReference type="PANTHER" id="PTHR44591:SF23">
    <property type="entry name" value="CHEY SUBFAMILY"/>
    <property type="match status" value="1"/>
</dbReference>
<keyword evidence="5" id="KW-1185">Reference proteome</keyword>
<feature type="modified residue" description="4-aspartylphosphate" evidence="2">
    <location>
        <position position="55"/>
    </location>
</feature>
<evidence type="ECO:0000256" key="1">
    <source>
        <dbReference type="ARBA" id="ARBA00022553"/>
    </source>
</evidence>
<gene>
    <name evidence="4" type="ORF">FHP25_11645</name>
</gene>
<reference evidence="4 5" key="1">
    <citation type="submission" date="2019-06" db="EMBL/GenBank/DDBJ databases">
        <title>New taxonomy in bacterial strain CC-CFT640, isolated from vineyard.</title>
        <authorList>
            <person name="Lin S.-Y."/>
            <person name="Tsai C.-F."/>
            <person name="Young C.-C."/>
        </authorList>
    </citation>
    <scope>NUCLEOTIDE SEQUENCE [LARGE SCALE GENOMIC DNA]</scope>
    <source>
        <strain evidence="4 5">CC-CFT640</strain>
    </source>
</reference>
<sequence length="130" mass="14037">MTSRPDVLVVDDDPSQCLEIAEYLHRRGFDVVEANDAASALHIMETRMPRVVISDISMPEVNGIRMTQTATAHGTPTKIILMSGDSEMVRAANVQHSGAFAVIHKPVPLKMLASFVERVVSSPVRAAGNG</sequence>
<dbReference type="InterPro" id="IPR050595">
    <property type="entry name" value="Bact_response_regulator"/>
</dbReference>
<dbReference type="SUPFAM" id="SSF52172">
    <property type="entry name" value="CheY-like"/>
    <property type="match status" value="1"/>
</dbReference>
<dbReference type="EMBL" id="VDUZ01000011">
    <property type="protein sequence ID" value="TXL76302.1"/>
    <property type="molecule type" value="Genomic_DNA"/>
</dbReference>
<keyword evidence="1 2" id="KW-0597">Phosphoprotein</keyword>
<dbReference type="Pfam" id="PF00072">
    <property type="entry name" value="Response_reg"/>
    <property type="match status" value="1"/>
</dbReference>
<evidence type="ECO:0000313" key="4">
    <source>
        <dbReference type="EMBL" id="TXL76302.1"/>
    </source>
</evidence>
<dbReference type="AlphaFoldDB" id="A0A5C8PNF5"/>
<dbReference type="CDD" id="cd00156">
    <property type="entry name" value="REC"/>
    <property type="match status" value="1"/>
</dbReference>
<proteinExistence type="predicted"/>
<evidence type="ECO:0000256" key="2">
    <source>
        <dbReference type="PROSITE-ProRule" id="PRU00169"/>
    </source>
</evidence>
<protein>
    <submittedName>
        <fullName evidence="4">Response regulator</fullName>
    </submittedName>
</protein>
<dbReference type="SMART" id="SM00448">
    <property type="entry name" value="REC"/>
    <property type="match status" value="1"/>
</dbReference>
<dbReference type="InterPro" id="IPR011006">
    <property type="entry name" value="CheY-like_superfamily"/>
</dbReference>
<dbReference type="InterPro" id="IPR001789">
    <property type="entry name" value="Sig_transdc_resp-reg_receiver"/>
</dbReference>
<dbReference type="RefSeq" id="WP_147847111.1">
    <property type="nucleotide sequence ID" value="NZ_DATAJT010000065.1"/>
</dbReference>
<accession>A0A5C8PNF5</accession>
<dbReference type="OrthoDB" id="7243049at2"/>
<dbReference type="PROSITE" id="PS50110">
    <property type="entry name" value="RESPONSE_REGULATORY"/>
    <property type="match status" value="1"/>
</dbReference>
<dbReference type="GO" id="GO:0000160">
    <property type="term" value="P:phosphorelay signal transduction system"/>
    <property type="evidence" value="ECO:0007669"/>
    <property type="project" value="InterPro"/>
</dbReference>
<feature type="domain" description="Response regulatory" evidence="3">
    <location>
        <begin position="6"/>
        <end position="120"/>
    </location>
</feature>
<dbReference type="Proteomes" id="UP000321638">
    <property type="component" value="Unassembled WGS sequence"/>
</dbReference>